<keyword evidence="15" id="KW-1185">Reference proteome</keyword>
<proteinExistence type="predicted"/>
<dbReference type="InterPro" id="IPR027417">
    <property type="entry name" value="P-loop_NTPase"/>
</dbReference>
<keyword evidence="7" id="KW-0539">Nucleus</keyword>
<feature type="compositionally biased region" description="Basic residues" evidence="9">
    <location>
        <begin position="1703"/>
        <end position="1715"/>
    </location>
</feature>
<dbReference type="InterPro" id="IPR000330">
    <property type="entry name" value="SNF2_N"/>
</dbReference>
<dbReference type="PANTHER" id="PTHR45623:SF11">
    <property type="entry name" value="KISMET, ISOFORM C"/>
    <property type="match status" value="1"/>
</dbReference>
<evidence type="ECO:0000259" key="12">
    <source>
        <dbReference type="PROSITE" id="PS51192"/>
    </source>
</evidence>
<dbReference type="PROSITE" id="PS00633">
    <property type="entry name" value="BROMODOMAIN_1"/>
    <property type="match status" value="1"/>
</dbReference>
<sequence length="1993" mass="220897">YIAEAGIVPEEPQLTTTDVSNYLKSYESKHTKSWPPPGVIREMEVYNPETEVDEKGVHVDQDALHDEELKLEAMSHARAFTFLKSSVELPDNLRTCAGLGVLPAVPGESVEAFAVRECLNDLVEKTATNPSAGRKNMVAPGPPALEGEKDVLIPVTHQGMLLKVKTDENATSFTSAHAQLGPEHGLVALCGHTKFTNGVMGPLEMSAQLDIGDCIIAINGVSCINKSFDEVVARMQEASKDSVFFWVRWLSNAFCCIDPEWSSMGKWGPEMRKDVLGKMKNERVAVLKMRGEMAAAAKAKAEEEEAKKKLEAEAAAAEDDGSEASFDANADGDEEEDDPISNRMHERLLKKEKKEANGDEGDEEAGDDMDEDAPVDDAPLAQEALANKFEAEEQMQKHVAARFSTKSVAAQETMRMFGVDVGDSSDEELEGVRHYIDCREATKKKKKAEGEEGEEEEEEEEEEEAGKNQLLDGSRKRDFSQLPTVPKFFAACMLTKDKPDAAAYAKFPQQGPMGGEGGAMVVDEEGGELEEKHATKVAQMDKEGVVIRVWGSINQASLALNIGSLRIKKVVTGAVLDDPMEEDSQEEASQGEEGEIDTAGGFRWKFVSDQTEVTEVDDEKTSKVQQGSSRDYWKRLYDQKDPHKYKDGHALRDYQVDGLNWMASCWYKGHGCILADEMGLGKTVQIVTYIEHLFRVENCKGPFLVVVPLSTVEHWRREFAGWTDMNVCIYHDKTREYRDVMREYEWYYPDRPRTHEFLKINVVVTTYDTLITDYDIIEEIPFRSAIVDEAHRLRNQKGKLLEIMKGIGHTAKEVYGFQHKILITGTPLQNNMDELWTLLNFVAEDRFDDAVEFDNNFGNLQDQKAVERLQRVLGPYMLRRVKEDVAKDIPSKEETVIDVELTAIQKTYYRAIFEKNHGFLTAKKGAAPKLMNVQMELRKCCNHPFLLDGVEQKEGARLREEKEAEVQKGFAIDEEVLQEAVLEDGLIMSSGKMVLLDKLLPKLRREGHKILVFSQMVRMLDVIADYCDFRDYPCERLDGRVSGSDRQKAIDRFNTEEDAFLFLLSTRAGGVGINLTSADVCIIFDSDWNPQNDVQAQARCHRIGQTKDVKIYRLVTSNCFEQEMFDRASLKLGLEQAVLGTYQTEDSGKPTSDEMEAMLKRGAYALLTENDQEGDKFCEDDIETILERRTRTRVVEGTKTSSWLNKSGYSNVSRIAFSGEAGNEGDGVNVNDPNFWSKVMPNFVNATVMLDKLKDFEKSVKKEAKLAKQREVEAAKRARAKRGEDSDDEGFSGGSDQDSEDSDAPKKKRGPGRPKKSKALPMPEDNGMDERSTFIKDRADKFMDDLATAMEEMLVKQESGNLTKEEMAEAESLLMSVSVKRNLFGRDQMDEAETLLAQLQGDRRRRVRGSDGPRKIGVGKKRKKKSKVGPDGFLLSSGSEDEAGGEREMGPMTKSEVKRAFGSGWLGDDIGLGSLAETWPDVPAGVLSKVLTVCLEKIMEWDEETNGGIFTNLPSESEMPEYYQEIQRPIAFSDMLARVGDYKSAAAFQTDVRLLVSNCIQFNKGDEEINKAATNSSIKLIELFRSSCLMFGIFLTASGEAMEVLSDDEDDEYGMDDSDSDADEPDVAMKKKAHRGAGDGSRRVRCRQCAACLAKDCGKCSACNDKPKFGGKGTLKQGCVRRRCQNMVIAGTAGPARTGTGRKPGRPKGSVSKRARVSESKKGEDKDRYLLNDMREADWKALGPVDPQHDITALASRAVEAKALGFDENLAFFKGLGVWTLPKSVATVDVAFAEIAEIFMSKIDEIDHFGLFSVQLTELSAPGFAAAVPNPMDLGTMRGKLAAGLFGSGDSAMAALHADLTLIFDNLLLFGNRVAGTAADKSSFLFVEAARVLSVIPFTFAQACIARTGEEMSPIGVEEAPEDSITLLDLTENEKLGRIVVAKASFSDGARGGSTWPNTGMRGVVVGSRKGWDVLAVNGMEFVFRPGHTLVIC</sequence>
<feature type="region of interest" description="Disordered" evidence="9">
    <location>
        <begin position="1401"/>
        <end position="1451"/>
    </location>
</feature>
<dbReference type="InterPro" id="IPR036034">
    <property type="entry name" value="PDZ_sf"/>
</dbReference>
<evidence type="ECO:0000256" key="9">
    <source>
        <dbReference type="SAM" id="MobiDB-lite"/>
    </source>
</evidence>
<dbReference type="Gene3D" id="3.40.50.300">
    <property type="entry name" value="P-loop containing nucleotide triphosphate hydrolases"/>
    <property type="match status" value="1"/>
</dbReference>
<feature type="compositionally biased region" description="Acidic residues" evidence="9">
    <location>
        <begin position="451"/>
        <end position="464"/>
    </location>
</feature>
<dbReference type="SUPFAM" id="SSF52540">
    <property type="entry name" value="P-loop containing nucleoside triphosphate hydrolases"/>
    <property type="match status" value="2"/>
</dbReference>
<dbReference type="InterPro" id="IPR036427">
    <property type="entry name" value="Bromodomain-like_sf"/>
</dbReference>
<evidence type="ECO:0000256" key="7">
    <source>
        <dbReference type="ARBA" id="ARBA00023242"/>
    </source>
</evidence>
<dbReference type="CDD" id="cd00136">
    <property type="entry name" value="PDZ_canonical"/>
    <property type="match status" value="1"/>
</dbReference>
<dbReference type="InterPro" id="IPR001650">
    <property type="entry name" value="Helicase_C-like"/>
</dbReference>
<keyword evidence="4" id="KW-0378">Hydrolase</keyword>
<feature type="non-terminal residue" evidence="14">
    <location>
        <position position="1"/>
    </location>
</feature>
<evidence type="ECO:0000313" key="14">
    <source>
        <dbReference type="EMBL" id="GMI35781.1"/>
    </source>
</evidence>
<dbReference type="InterPro" id="IPR036388">
    <property type="entry name" value="WH-like_DNA-bd_sf"/>
</dbReference>
<evidence type="ECO:0000256" key="8">
    <source>
        <dbReference type="PROSITE-ProRule" id="PRU00035"/>
    </source>
</evidence>
<dbReference type="Gene3D" id="1.10.10.10">
    <property type="entry name" value="Winged helix-like DNA-binding domain superfamily/Winged helix DNA-binding domain"/>
    <property type="match status" value="1"/>
</dbReference>
<feature type="compositionally biased region" description="Basic residues" evidence="9">
    <location>
        <begin position="1417"/>
        <end position="1427"/>
    </location>
</feature>
<feature type="compositionally biased region" description="Acidic residues" evidence="9">
    <location>
        <begin position="358"/>
        <end position="375"/>
    </location>
</feature>
<dbReference type="Pfam" id="PF02008">
    <property type="entry name" value="zf-CXXC"/>
    <property type="match status" value="1"/>
</dbReference>
<feature type="region of interest" description="Disordered" evidence="9">
    <location>
        <begin position="442"/>
        <end position="475"/>
    </location>
</feature>
<evidence type="ECO:0000256" key="3">
    <source>
        <dbReference type="ARBA" id="ARBA00022771"/>
    </source>
</evidence>
<feature type="compositionally biased region" description="Basic and acidic residues" evidence="9">
    <location>
        <begin position="343"/>
        <end position="357"/>
    </location>
</feature>
<evidence type="ECO:0000256" key="1">
    <source>
        <dbReference type="ARBA" id="ARBA00004123"/>
    </source>
</evidence>
<comment type="subcellular location">
    <subcellularLocation>
        <location evidence="1">Nucleus</location>
    </subcellularLocation>
</comment>
<reference evidence="14 15" key="1">
    <citation type="journal article" date="2023" name="Commun. Biol.">
        <title>Genome analysis of Parmales, the sister group of diatoms, reveals the evolutionary specialization of diatoms from phago-mixotrophs to photoautotrophs.</title>
        <authorList>
            <person name="Ban H."/>
            <person name="Sato S."/>
            <person name="Yoshikawa S."/>
            <person name="Yamada K."/>
            <person name="Nakamura Y."/>
            <person name="Ichinomiya M."/>
            <person name="Sato N."/>
            <person name="Blanc-Mathieu R."/>
            <person name="Endo H."/>
            <person name="Kuwata A."/>
            <person name="Ogata H."/>
        </authorList>
    </citation>
    <scope>NUCLEOTIDE SEQUENCE [LARGE SCALE GENOMIC DNA]</scope>
</reference>
<organism evidence="14 15">
    <name type="scientific">Tetraparma gracilis</name>
    <dbReference type="NCBI Taxonomy" id="2962635"/>
    <lineage>
        <taxon>Eukaryota</taxon>
        <taxon>Sar</taxon>
        <taxon>Stramenopiles</taxon>
        <taxon>Ochrophyta</taxon>
        <taxon>Bolidophyceae</taxon>
        <taxon>Parmales</taxon>
        <taxon>Triparmaceae</taxon>
        <taxon>Tetraparma</taxon>
    </lineage>
</organism>
<dbReference type="CDD" id="cd18793">
    <property type="entry name" value="SF2_C_SNF"/>
    <property type="match status" value="1"/>
</dbReference>
<dbReference type="InterPro" id="IPR001487">
    <property type="entry name" value="Bromodomain"/>
</dbReference>
<dbReference type="SUPFAM" id="SSF50156">
    <property type="entry name" value="PDZ domain-like"/>
    <property type="match status" value="1"/>
</dbReference>
<keyword evidence="5" id="KW-0862">Zinc</keyword>
<dbReference type="PROSITE" id="PS51192">
    <property type="entry name" value="HELICASE_ATP_BIND_1"/>
    <property type="match status" value="1"/>
</dbReference>
<name>A0ABQ6MXS6_9STRA</name>
<feature type="compositionally biased region" description="Basic residues" evidence="9">
    <location>
        <begin position="1306"/>
        <end position="1318"/>
    </location>
</feature>
<evidence type="ECO:0000259" key="10">
    <source>
        <dbReference type="PROSITE" id="PS50014"/>
    </source>
</evidence>
<feature type="domain" description="CXXC-type" evidence="11">
    <location>
        <begin position="1639"/>
        <end position="1685"/>
    </location>
</feature>
<dbReference type="PROSITE" id="PS51058">
    <property type="entry name" value="ZF_CXXC"/>
    <property type="match status" value="1"/>
</dbReference>
<feature type="compositionally biased region" description="Basic and acidic residues" evidence="9">
    <location>
        <begin position="1264"/>
        <end position="1284"/>
    </location>
</feature>
<dbReference type="PROSITE" id="PS50014">
    <property type="entry name" value="BROMODOMAIN_2"/>
    <property type="match status" value="2"/>
</dbReference>
<dbReference type="PROSITE" id="PS51194">
    <property type="entry name" value="HELICASE_CTER"/>
    <property type="match status" value="1"/>
</dbReference>
<feature type="region of interest" description="Disordered" evidence="9">
    <location>
        <begin position="1609"/>
        <end position="1639"/>
    </location>
</feature>
<keyword evidence="2" id="KW-0479">Metal-binding</keyword>
<evidence type="ECO:0000313" key="15">
    <source>
        <dbReference type="Proteomes" id="UP001165060"/>
    </source>
</evidence>
<comment type="caution">
    <text evidence="14">The sequence shown here is derived from an EMBL/GenBank/DDBJ whole genome shotgun (WGS) entry which is preliminary data.</text>
</comment>
<dbReference type="Gene3D" id="1.20.920.10">
    <property type="entry name" value="Bromodomain-like"/>
    <property type="match status" value="2"/>
</dbReference>
<accession>A0ABQ6MXS6</accession>
<feature type="compositionally biased region" description="Acidic residues" evidence="9">
    <location>
        <begin position="1609"/>
        <end position="1626"/>
    </location>
</feature>
<dbReference type="SMART" id="SM00490">
    <property type="entry name" value="HELICc"/>
    <property type="match status" value="1"/>
</dbReference>
<feature type="domain" description="Helicase C-terminal" evidence="13">
    <location>
        <begin position="995"/>
        <end position="1156"/>
    </location>
</feature>
<dbReference type="InterPro" id="IPR002857">
    <property type="entry name" value="Znf_CXXC"/>
</dbReference>
<evidence type="ECO:0000256" key="5">
    <source>
        <dbReference type="ARBA" id="ARBA00022833"/>
    </source>
</evidence>
<gene>
    <name evidence="14" type="ORF">TeGR_g6619</name>
</gene>
<feature type="compositionally biased region" description="Acidic residues" evidence="9">
    <location>
        <begin position="330"/>
        <end position="339"/>
    </location>
</feature>
<dbReference type="PANTHER" id="PTHR45623">
    <property type="entry name" value="CHROMODOMAIN-HELICASE-DNA-BINDING PROTEIN 3-RELATED-RELATED"/>
    <property type="match status" value="1"/>
</dbReference>
<dbReference type="SMART" id="SM00487">
    <property type="entry name" value="DEXDc"/>
    <property type="match status" value="1"/>
</dbReference>
<dbReference type="Proteomes" id="UP001165060">
    <property type="component" value="Unassembled WGS sequence"/>
</dbReference>
<dbReference type="InterPro" id="IPR018359">
    <property type="entry name" value="Bromodomain_CS"/>
</dbReference>
<dbReference type="CDD" id="cd04369">
    <property type="entry name" value="Bromodomain"/>
    <property type="match status" value="2"/>
</dbReference>
<dbReference type="InterPro" id="IPR049730">
    <property type="entry name" value="SNF2/RAD54-like_C"/>
</dbReference>
<keyword evidence="3" id="KW-0863">Zinc-finger</keyword>
<dbReference type="Pfam" id="PF00271">
    <property type="entry name" value="Helicase_C"/>
    <property type="match status" value="1"/>
</dbReference>
<evidence type="ECO:0000256" key="2">
    <source>
        <dbReference type="ARBA" id="ARBA00022723"/>
    </source>
</evidence>
<feature type="region of interest" description="Disordered" evidence="9">
    <location>
        <begin position="1692"/>
        <end position="1724"/>
    </location>
</feature>
<dbReference type="Pfam" id="PF00176">
    <property type="entry name" value="SNF2-rel_dom"/>
    <property type="match status" value="1"/>
</dbReference>
<feature type="region of interest" description="Disordered" evidence="9">
    <location>
        <begin position="305"/>
        <end position="375"/>
    </location>
</feature>
<feature type="domain" description="Bromo" evidence="10">
    <location>
        <begin position="1791"/>
        <end position="1878"/>
    </location>
</feature>
<evidence type="ECO:0000256" key="4">
    <source>
        <dbReference type="ARBA" id="ARBA00022801"/>
    </source>
</evidence>
<evidence type="ECO:0000259" key="11">
    <source>
        <dbReference type="PROSITE" id="PS51058"/>
    </source>
</evidence>
<protein>
    <submittedName>
        <fullName evidence="14">Uncharacterized protein</fullName>
    </submittedName>
</protein>
<dbReference type="Pfam" id="PF00439">
    <property type="entry name" value="Bromodomain"/>
    <property type="match status" value="1"/>
</dbReference>
<dbReference type="SUPFAM" id="SSF47370">
    <property type="entry name" value="Bromodomain"/>
    <property type="match status" value="2"/>
</dbReference>
<feature type="region of interest" description="Disordered" evidence="9">
    <location>
        <begin position="1264"/>
        <end position="1330"/>
    </location>
</feature>
<evidence type="ECO:0000259" key="13">
    <source>
        <dbReference type="PROSITE" id="PS51194"/>
    </source>
</evidence>
<feature type="domain" description="Bromo" evidence="10">
    <location>
        <begin position="1502"/>
        <end position="1570"/>
    </location>
</feature>
<dbReference type="Gene3D" id="3.40.50.10810">
    <property type="entry name" value="Tandem AAA-ATPase domain"/>
    <property type="match status" value="1"/>
</dbReference>
<dbReference type="InterPro" id="IPR038718">
    <property type="entry name" value="SNF2-like_sf"/>
</dbReference>
<dbReference type="EMBL" id="BRYB01000705">
    <property type="protein sequence ID" value="GMI35781.1"/>
    <property type="molecule type" value="Genomic_DNA"/>
</dbReference>
<feature type="domain" description="Helicase ATP-binding" evidence="12">
    <location>
        <begin position="663"/>
        <end position="845"/>
    </location>
</feature>
<feature type="compositionally biased region" description="Low complexity" evidence="9">
    <location>
        <begin position="1692"/>
        <end position="1701"/>
    </location>
</feature>
<dbReference type="SMART" id="SM00297">
    <property type="entry name" value="BROMO"/>
    <property type="match status" value="1"/>
</dbReference>
<evidence type="ECO:0000256" key="6">
    <source>
        <dbReference type="ARBA" id="ARBA00023117"/>
    </source>
</evidence>
<keyword evidence="6 8" id="KW-0103">Bromodomain</keyword>
<dbReference type="InterPro" id="IPR014001">
    <property type="entry name" value="Helicase_ATP-bd"/>
</dbReference>